<evidence type="ECO:0000256" key="1">
    <source>
        <dbReference type="ARBA" id="ARBA00001946"/>
    </source>
</evidence>
<proteinExistence type="inferred from homology"/>
<name>A0ABW5M1V4_9BACT</name>
<protein>
    <submittedName>
        <fullName evidence="9">PIN domain-containing protein</fullName>
    </submittedName>
</protein>
<dbReference type="PANTHER" id="PTHR33653:SF1">
    <property type="entry name" value="RIBONUCLEASE VAPC2"/>
    <property type="match status" value="1"/>
</dbReference>
<dbReference type="Proteomes" id="UP001597469">
    <property type="component" value="Unassembled WGS sequence"/>
</dbReference>
<evidence type="ECO:0000256" key="4">
    <source>
        <dbReference type="ARBA" id="ARBA00022723"/>
    </source>
</evidence>
<dbReference type="Pfam" id="PF01850">
    <property type="entry name" value="PIN"/>
    <property type="match status" value="1"/>
</dbReference>
<dbReference type="InterPro" id="IPR029060">
    <property type="entry name" value="PIN-like_dom_sf"/>
</dbReference>
<keyword evidence="2" id="KW-1277">Toxin-antitoxin system</keyword>
<evidence type="ECO:0000256" key="2">
    <source>
        <dbReference type="ARBA" id="ARBA00022649"/>
    </source>
</evidence>
<gene>
    <name evidence="9" type="ORF">ACFSUS_10350</name>
</gene>
<reference evidence="10" key="1">
    <citation type="journal article" date="2019" name="Int. J. Syst. Evol. Microbiol.">
        <title>The Global Catalogue of Microorganisms (GCM) 10K type strain sequencing project: providing services to taxonomists for standard genome sequencing and annotation.</title>
        <authorList>
            <consortium name="The Broad Institute Genomics Platform"/>
            <consortium name="The Broad Institute Genome Sequencing Center for Infectious Disease"/>
            <person name="Wu L."/>
            <person name="Ma J."/>
        </authorList>
    </citation>
    <scope>NUCLEOTIDE SEQUENCE [LARGE SCALE GENOMIC DNA]</scope>
    <source>
        <strain evidence="10">KCTC 42805</strain>
    </source>
</reference>
<feature type="domain" description="PIN" evidence="8">
    <location>
        <begin position="9"/>
        <end position="102"/>
    </location>
</feature>
<keyword evidence="5" id="KW-0378">Hydrolase</keyword>
<dbReference type="RefSeq" id="WP_381522530.1">
    <property type="nucleotide sequence ID" value="NZ_JBHULN010000005.1"/>
</dbReference>
<evidence type="ECO:0000313" key="9">
    <source>
        <dbReference type="EMBL" id="MFD2571035.1"/>
    </source>
</evidence>
<keyword evidence="10" id="KW-1185">Reference proteome</keyword>
<evidence type="ECO:0000313" key="10">
    <source>
        <dbReference type="Proteomes" id="UP001597469"/>
    </source>
</evidence>
<organism evidence="9 10">
    <name type="scientific">Spirosoma soli</name>
    <dbReference type="NCBI Taxonomy" id="1770529"/>
    <lineage>
        <taxon>Bacteria</taxon>
        <taxon>Pseudomonadati</taxon>
        <taxon>Bacteroidota</taxon>
        <taxon>Cytophagia</taxon>
        <taxon>Cytophagales</taxon>
        <taxon>Cytophagaceae</taxon>
        <taxon>Spirosoma</taxon>
    </lineage>
</organism>
<comment type="caution">
    <text evidence="9">The sequence shown here is derived from an EMBL/GenBank/DDBJ whole genome shotgun (WGS) entry which is preliminary data.</text>
</comment>
<sequence>MNAVGIRSCYLSEITIAELLYGIENSAPTRRSQNQANLDWLQTAFTGRILRIGSCFHEYARQKAALKRLGRPVGEFDLLIGATAVVHGLTLITRNVRDFENLEHIRLENWIDS</sequence>
<comment type="similarity">
    <text evidence="7">Belongs to the PINc/VapC protein family.</text>
</comment>
<dbReference type="InterPro" id="IPR050556">
    <property type="entry name" value="Type_II_TA_system_RNase"/>
</dbReference>
<keyword evidence="6" id="KW-0460">Magnesium</keyword>
<accession>A0ABW5M1V4</accession>
<dbReference type="InterPro" id="IPR002716">
    <property type="entry name" value="PIN_dom"/>
</dbReference>
<keyword evidence="4" id="KW-0479">Metal-binding</keyword>
<keyword evidence="3" id="KW-0540">Nuclease</keyword>
<evidence type="ECO:0000256" key="5">
    <source>
        <dbReference type="ARBA" id="ARBA00022801"/>
    </source>
</evidence>
<evidence type="ECO:0000256" key="6">
    <source>
        <dbReference type="ARBA" id="ARBA00022842"/>
    </source>
</evidence>
<evidence type="ECO:0000259" key="8">
    <source>
        <dbReference type="Pfam" id="PF01850"/>
    </source>
</evidence>
<evidence type="ECO:0000256" key="7">
    <source>
        <dbReference type="ARBA" id="ARBA00038093"/>
    </source>
</evidence>
<dbReference type="PANTHER" id="PTHR33653">
    <property type="entry name" value="RIBONUCLEASE VAPC2"/>
    <property type="match status" value="1"/>
</dbReference>
<comment type="cofactor">
    <cofactor evidence="1">
        <name>Mg(2+)</name>
        <dbReference type="ChEBI" id="CHEBI:18420"/>
    </cofactor>
</comment>
<dbReference type="Gene3D" id="3.40.50.1010">
    <property type="entry name" value="5'-nuclease"/>
    <property type="match status" value="1"/>
</dbReference>
<evidence type="ECO:0000256" key="3">
    <source>
        <dbReference type="ARBA" id="ARBA00022722"/>
    </source>
</evidence>
<dbReference type="SUPFAM" id="SSF88723">
    <property type="entry name" value="PIN domain-like"/>
    <property type="match status" value="1"/>
</dbReference>
<dbReference type="EMBL" id="JBHULN010000005">
    <property type="protein sequence ID" value="MFD2571035.1"/>
    <property type="molecule type" value="Genomic_DNA"/>
</dbReference>